<dbReference type="EMBL" id="BMIG01000013">
    <property type="protein sequence ID" value="GGB08402.1"/>
    <property type="molecule type" value="Genomic_DNA"/>
</dbReference>
<name>A0A916SN69_9BURK</name>
<feature type="region of interest" description="Disordered" evidence="1">
    <location>
        <begin position="1"/>
        <end position="23"/>
    </location>
</feature>
<protein>
    <submittedName>
        <fullName evidence="2">Uncharacterized protein</fullName>
    </submittedName>
</protein>
<dbReference type="RefSeq" id="WP_188709478.1">
    <property type="nucleotide sequence ID" value="NZ_BMIG01000013.1"/>
</dbReference>
<gene>
    <name evidence="2" type="ORF">GCM10011496_31650</name>
</gene>
<dbReference type="AlphaFoldDB" id="A0A916SN69"/>
<feature type="compositionally biased region" description="Basic and acidic residues" evidence="1">
    <location>
        <begin position="8"/>
        <end position="17"/>
    </location>
</feature>
<proteinExistence type="predicted"/>
<organism evidence="2 3">
    <name type="scientific">Polaromonas eurypsychrophila</name>
    <dbReference type="NCBI Taxonomy" id="1614635"/>
    <lineage>
        <taxon>Bacteria</taxon>
        <taxon>Pseudomonadati</taxon>
        <taxon>Pseudomonadota</taxon>
        <taxon>Betaproteobacteria</taxon>
        <taxon>Burkholderiales</taxon>
        <taxon>Comamonadaceae</taxon>
        <taxon>Polaromonas</taxon>
    </lineage>
</organism>
<comment type="caution">
    <text evidence="2">The sequence shown here is derived from an EMBL/GenBank/DDBJ whole genome shotgun (WGS) entry which is preliminary data.</text>
</comment>
<reference evidence="2" key="2">
    <citation type="submission" date="2020-09" db="EMBL/GenBank/DDBJ databases">
        <authorList>
            <person name="Sun Q."/>
            <person name="Zhou Y."/>
        </authorList>
    </citation>
    <scope>NUCLEOTIDE SEQUENCE</scope>
    <source>
        <strain evidence="2">CGMCC 1.15322</strain>
    </source>
</reference>
<evidence type="ECO:0000313" key="2">
    <source>
        <dbReference type="EMBL" id="GGB08402.1"/>
    </source>
</evidence>
<keyword evidence="3" id="KW-1185">Reference proteome</keyword>
<reference evidence="2" key="1">
    <citation type="journal article" date="2014" name="Int. J. Syst. Evol. Microbiol.">
        <title>Complete genome sequence of Corynebacterium casei LMG S-19264T (=DSM 44701T), isolated from a smear-ripened cheese.</title>
        <authorList>
            <consortium name="US DOE Joint Genome Institute (JGI-PGF)"/>
            <person name="Walter F."/>
            <person name="Albersmeier A."/>
            <person name="Kalinowski J."/>
            <person name="Ruckert C."/>
        </authorList>
    </citation>
    <scope>NUCLEOTIDE SEQUENCE</scope>
    <source>
        <strain evidence="2">CGMCC 1.15322</strain>
    </source>
</reference>
<evidence type="ECO:0000313" key="3">
    <source>
        <dbReference type="Proteomes" id="UP000620596"/>
    </source>
</evidence>
<evidence type="ECO:0000256" key="1">
    <source>
        <dbReference type="SAM" id="MobiDB-lite"/>
    </source>
</evidence>
<sequence length="121" mass="13202">MTQFPDHGINDPDRDAGDAQGLRPAEGLLAGTLALMTGQAQACCEGQRALMVKKIVANLLMLSRHPGAPPNFRAIAANLHPMWVRLLQQGPDQPQPGPAPTHRSDFDIHRVLWHTTSETLQ</sequence>
<accession>A0A916SN69</accession>
<dbReference type="Proteomes" id="UP000620596">
    <property type="component" value="Unassembled WGS sequence"/>
</dbReference>